<keyword evidence="4" id="KW-0119">Carbohydrate metabolism</keyword>
<dbReference type="InterPro" id="IPR017853">
    <property type="entry name" value="GH"/>
</dbReference>
<gene>
    <name evidence="10" type="ORF">Naga_100103g7</name>
</gene>
<keyword evidence="5 7" id="KW-0326">Glycosidase</keyword>
<feature type="domain" description="Glycoside hydrolase family 5" evidence="9">
    <location>
        <begin position="81"/>
        <end position="381"/>
    </location>
</feature>
<dbReference type="Gene3D" id="3.20.20.80">
    <property type="entry name" value="Glycosidases"/>
    <property type="match status" value="1"/>
</dbReference>
<protein>
    <submittedName>
        <fullName evidence="10">Cellulase 2</fullName>
    </submittedName>
</protein>
<keyword evidence="11" id="KW-1185">Reference proteome</keyword>
<evidence type="ECO:0000259" key="9">
    <source>
        <dbReference type="Pfam" id="PF00150"/>
    </source>
</evidence>
<evidence type="ECO:0000256" key="5">
    <source>
        <dbReference type="ARBA" id="ARBA00023295"/>
    </source>
</evidence>
<dbReference type="GO" id="GO:0030245">
    <property type="term" value="P:cellulose catabolic process"/>
    <property type="evidence" value="ECO:0007669"/>
    <property type="project" value="UniProtKB-KW"/>
</dbReference>
<feature type="signal peptide" evidence="8">
    <location>
        <begin position="1"/>
        <end position="17"/>
    </location>
</feature>
<evidence type="ECO:0000256" key="3">
    <source>
        <dbReference type="ARBA" id="ARBA00023001"/>
    </source>
</evidence>
<dbReference type="Pfam" id="PF00150">
    <property type="entry name" value="Cellulase"/>
    <property type="match status" value="1"/>
</dbReference>
<dbReference type="PANTHER" id="PTHR35923">
    <property type="entry name" value="MAJOR EXTRACELLULAR ENDOGLUCANASE"/>
    <property type="match status" value="1"/>
</dbReference>
<dbReference type="PANTHER" id="PTHR35923:SF2">
    <property type="entry name" value="ENDOGLUCANASE"/>
    <property type="match status" value="1"/>
</dbReference>
<dbReference type="AlphaFoldDB" id="W7TTM1"/>
<keyword evidence="6" id="KW-0624">Polysaccharide degradation</keyword>
<proteinExistence type="inferred from homology"/>
<dbReference type="SUPFAM" id="SSF51445">
    <property type="entry name" value="(Trans)glycosidases"/>
    <property type="match status" value="1"/>
</dbReference>
<evidence type="ECO:0000256" key="1">
    <source>
        <dbReference type="ARBA" id="ARBA00005641"/>
    </source>
</evidence>
<comment type="caution">
    <text evidence="10">The sequence shown here is derived from an EMBL/GenBank/DDBJ whole genome shotgun (WGS) entry which is preliminary data.</text>
</comment>
<dbReference type="EMBL" id="AZIL01000567">
    <property type="protein sequence ID" value="EWM26893.1"/>
    <property type="molecule type" value="Genomic_DNA"/>
</dbReference>
<dbReference type="Proteomes" id="UP000019335">
    <property type="component" value="Chromosome 8"/>
</dbReference>
<keyword evidence="8" id="KW-0732">Signal</keyword>
<dbReference type="GO" id="GO:0004553">
    <property type="term" value="F:hydrolase activity, hydrolyzing O-glycosyl compounds"/>
    <property type="evidence" value="ECO:0007669"/>
    <property type="project" value="InterPro"/>
</dbReference>
<evidence type="ECO:0000256" key="2">
    <source>
        <dbReference type="ARBA" id="ARBA00022801"/>
    </source>
</evidence>
<keyword evidence="2 7" id="KW-0378">Hydrolase</keyword>
<evidence type="ECO:0000256" key="4">
    <source>
        <dbReference type="ARBA" id="ARBA00023277"/>
    </source>
</evidence>
<accession>W7TTM1</accession>
<name>W7TTM1_9STRA</name>
<dbReference type="InterPro" id="IPR001547">
    <property type="entry name" value="Glyco_hydro_5"/>
</dbReference>
<evidence type="ECO:0000313" key="11">
    <source>
        <dbReference type="Proteomes" id="UP000019335"/>
    </source>
</evidence>
<comment type="similarity">
    <text evidence="1 7">Belongs to the glycosyl hydrolase 5 (cellulase A) family.</text>
</comment>
<evidence type="ECO:0000313" key="10">
    <source>
        <dbReference type="EMBL" id="EWM26893.1"/>
    </source>
</evidence>
<sequence>MASISNLMRLATQGVLALLPTSSPEGSITDASLASATNSVTPLLRGLAYPSFTKAMHGPIDLGKEELTWTGTNKELRVNGKTFHLKGLSWFGLEVGDSNMLLGLNNRGLDEILQFLVDNNFNAIRVPFSTKWALDYDTGVRGYFRDGDINQLSRRQFLNKFIERAADFKILVMLDSHRLNDQEIPELWYSQEYTQEDMLAAWDILLGDLKHHWNLFAIDLKNEPHGAATWGSGNAATDWNTAAEKIGKHLLTKHPEFKGLVFVEGLGYSIEFEKIKTHPIDFGKPEFNERLVYSPHQYGPSVTGDLHFAGYVNFPASQLSEWERCWGFIEEKTGHACVLGEWGGKYDSYHNDKDMVWQDRFAKYLVEKCMSDQFVWDLNPESGDTGGVLKANWWDAEEKKLALYDTVQPHPSWLWKEGDTFYLEPGEYANPKCDPYNKKH</sequence>
<keyword evidence="3" id="KW-0136">Cellulose degradation</keyword>
<organism evidence="10 11">
    <name type="scientific">Nannochloropsis gaditana</name>
    <dbReference type="NCBI Taxonomy" id="72520"/>
    <lineage>
        <taxon>Eukaryota</taxon>
        <taxon>Sar</taxon>
        <taxon>Stramenopiles</taxon>
        <taxon>Ochrophyta</taxon>
        <taxon>Eustigmatophyceae</taxon>
        <taxon>Eustigmatales</taxon>
        <taxon>Monodopsidaceae</taxon>
        <taxon>Nannochloropsis</taxon>
    </lineage>
</organism>
<dbReference type="OrthoDB" id="442731at2759"/>
<evidence type="ECO:0000256" key="6">
    <source>
        <dbReference type="ARBA" id="ARBA00023326"/>
    </source>
</evidence>
<evidence type="ECO:0000256" key="7">
    <source>
        <dbReference type="RuleBase" id="RU361153"/>
    </source>
</evidence>
<reference evidence="10 11" key="1">
    <citation type="journal article" date="2014" name="Mol. Plant">
        <title>Chromosome Scale Genome Assembly and Transcriptome Profiling of Nannochloropsis gaditana in Nitrogen Depletion.</title>
        <authorList>
            <person name="Corteggiani Carpinelli E."/>
            <person name="Telatin A."/>
            <person name="Vitulo N."/>
            <person name="Forcato C."/>
            <person name="D'Angelo M."/>
            <person name="Schiavon R."/>
            <person name="Vezzi A."/>
            <person name="Giacometti G.M."/>
            <person name="Morosinotto T."/>
            <person name="Valle G."/>
        </authorList>
    </citation>
    <scope>NUCLEOTIDE SEQUENCE [LARGE SCALE GENOMIC DNA]</scope>
    <source>
        <strain evidence="10 11">B-31</strain>
    </source>
</reference>
<feature type="chain" id="PRO_5004903880" evidence="8">
    <location>
        <begin position="18"/>
        <end position="440"/>
    </location>
</feature>
<evidence type="ECO:0000256" key="8">
    <source>
        <dbReference type="SAM" id="SignalP"/>
    </source>
</evidence>